<dbReference type="InterPro" id="IPR008571">
    <property type="entry name" value="HerA-like"/>
</dbReference>
<dbReference type="SMART" id="SM00382">
    <property type="entry name" value="AAA"/>
    <property type="match status" value="1"/>
</dbReference>
<sequence length="361" mass="39314">MTVAIEMGQTTAGAAAAIDLEELLATRLLVQGNSGSGKSHLLRRLLEQSAPWVQQTIIDPEGDFGLDAENQMRRAAAFLGGLFDVARDHWYPMLVVVDEAQLFAPAIAGEVSDEARKLSLGAMTNLMCRGRKRGLAGIIATQRLAKLAKNVAAEASNFLMGRTFLDIDMARAADLLGMERRQAEAFRDLERGQFMALGPALSRRPLGLRIGPTDTQPRNAAPRLMPLPEATLEDARAIILAAPPPETTARPPRRAPAPDLLSQLMAARPAVPEFDPEAAEPSPSAEQLAERRERLDRILRAILAEPDAGFRAIGVLYQEFVVRCRIEGLGAVVPELTDFRRMLTRARAGLGTEMAEDDAWQ</sequence>
<gene>
    <name evidence="2" type="ORF">ADUPG1_005313</name>
</gene>
<evidence type="ECO:0000313" key="2">
    <source>
        <dbReference type="EMBL" id="GKT29678.1"/>
    </source>
</evidence>
<proteinExistence type="predicted"/>
<dbReference type="InterPro" id="IPR003593">
    <property type="entry name" value="AAA+_ATPase"/>
</dbReference>
<dbReference type="Gene3D" id="3.40.50.300">
    <property type="entry name" value="P-loop containing nucleotide triphosphate hydrolases"/>
    <property type="match status" value="2"/>
</dbReference>
<name>A0ABQ5KB64_9EUKA</name>
<dbReference type="PANTHER" id="PTHR42957">
    <property type="entry name" value="HELICASE MJ1565-RELATED"/>
    <property type="match status" value="1"/>
</dbReference>
<dbReference type="InterPro" id="IPR002789">
    <property type="entry name" value="HerA_central"/>
</dbReference>
<reference evidence="2" key="1">
    <citation type="submission" date="2022-03" db="EMBL/GenBank/DDBJ databases">
        <title>Draft genome sequence of Aduncisulcus paluster, a free-living microaerophilic Fornicata.</title>
        <authorList>
            <person name="Yuyama I."/>
            <person name="Kume K."/>
            <person name="Tamura T."/>
            <person name="Inagaki Y."/>
            <person name="Hashimoto T."/>
        </authorList>
    </citation>
    <scope>NUCLEOTIDE SEQUENCE</scope>
    <source>
        <strain evidence="2">NY0171</strain>
    </source>
</reference>
<dbReference type="PANTHER" id="PTHR42957:SF1">
    <property type="entry name" value="HELICASE MJ1565-RELATED"/>
    <property type="match status" value="1"/>
</dbReference>
<dbReference type="InterPro" id="IPR027417">
    <property type="entry name" value="P-loop_NTPase"/>
</dbReference>
<keyword evidence="3" id="KW-1185">Reference proteome</keyword>
<dbReference type="EMBL" id="BQXS01008428">
    <property type="protein sequence ID" value="GKT29678.1"/>
    <property type="molecule type" value="Genomic_DNA"/>
</dbReference>
<comment type="caution">
    <text evidence="2">The sequence shown here is derived from an EMBL/GenBank/DDBJ whole genome shotgun (WGS) entry which is preliminary data.</text>
</comment>
<dbReference type="Pfam" id="PF01935">
    <property type="entry name" value="DUF87"/>
    <property type="match status" value="1"/>
</dbReference>
<evidence type="ECO:0000313" key="3">
    <source>
        <dbReference type="Proteomes" id="UP001057375"/>
    </source>
</evidence>
<organism evidence="2 3">
    <name type="scientific">Aduncisulcus paluster</name>
    <dbReference type="NCBI Taxonomy" id="2918883"/>
    <lineage>
        <taxon>Eukaryota</taxon>
        <taxon>Metamonada</taxon>
        <taxon>Carpediemonas-like organisms</taxon>
        <taxon>Aduncisulcus</taxon>
    </lineage>
</organism>
<dbReference type="SUPFAM" id="SSF52540">
    <property type="entry name" value="P-loop containing nucleoside triphosphate hydrolases"/>
    <property type="match status" value="1"/>
</dbReference>
<dbReference type="Proteomes" id="UP001057375">
    <property type="component" value="Unassembled WGS sequence"/>
</dbReference>
<feature type="non-terminal residue" evidence="2">
    <location>
        <position position="361"/>
    </location>
</feature>
<evidence type="ECO:0000259" key="1">
    <source>
        <dbReference type="SMART" id="SM00382"/>
    </source>
</evidence>
<protein>
    <submittedName>
        <fullName evidence="2">Helicase HerA-like protein</fullName>
    </submittedName>
</protein>
<accession>A0ABQ5KB64</accession>
<feature type="domain" description="AAA+ ATPase" evidence="1">
    <location>
        <begin position="24"/>
        <end position="261"/>
    </location>
</feature>
<dbReference type="CDD" id="cd01127">
    <property type="entry name" value="TrwB_TraG_TraD_VirD4"/>
    <property type="match status" value="1"/>
</dbReference>